<dbReference type="RefSeq" id="WP_005330537.1">
    <property type="nucleotide sequence ID" value="NZ_CP102279.1"/>
</dbReference>
<sequence length="343" mass="39433">MTSLSTLCYIEKDGQYLMLHRTVKKNDVNKDKWIGVGGHFEADESPEECVLREVKEETGYTLTSYRFRGIVTFVSGNGVTEYMHLFTADEFEGKPIACDEGELEWVKKEDVLKLNIWEGDRIFLRLLADEEPFFSLKLVYDGHDTLVSAVLNGEPMELFDILNPDGSKTGIVRERVVAHREGSLHATVHMWIVRPNEKSGYDVLLQKRSQTKDSNPGSYDISSAGHVDAGDEILESAIRELKEELGIEAKPEELHYIGVHYGAFEAEFYGKMFRDRELSSVYVYTEPVEIENLKLQKEEVEAVRWMDYEECRQKVHDGTMPNCIYEDEFRMVGEYLDRVSVGR</sequence>
<evidence type="ECO:0000256" key="3">
    <source>
        <dbReference type="ARBA" id="ARBA00022723"/>
    </source>
</evidence>
<evidence type="ECO:0000313" key="8">
    <source>
        <dbReference type="Proteomes" id="UP000266376"/>
    </source>
</evidence>
<proteinExistence type="inferred from homology"/>
<evidence type="ECO:0000256" key="5">
    <source>
        <dbReference type="ARBA" id="ARBA00022842"/>
    </source>
</evidence>
<reference evidence="7 8" key="1">
    <citation type="submission" date="2018-08" db="EMBL/GenBank/DDBJ databases">
        <title>A genome reference for cultivated species of the human gut microbiota.</title>
        <authorList>
            <person name="Zou Y."/>
            <person name="Xue W."/>
            <person name="Luo G."/>
        </authorList>
    </citation>
    <scope>NUCLEOTIDE SEQUENCE [LARGE SCALE GENOMIC DNA]</scope>
    <source>
        <strain evidence="7 8">AF12-11</strain>
    </source>
</reference>
<organism evidence="7 8">
    <name type="scientific">Dorea formicigenerans</name>
    <dbReference type="NCBI Taxonomy" id="39486"/>
    <lineage>
        <taxon>Bacteria</taxon>
        <taxon>Bacillati</taxon>
        <taxon>Bacillota</taxon>
        <taxon>Clostridia</taxon>
        <taxon>Lachnospirales</taxon>
        <taxon>Lachnospiraceae</taxon>
        <taxon>Dorea</taxon>
    </lineage>
</organism>
<dbReference type="GO" id="GO:0005737">
    <property type="term" value="C:cytoplasm"/>
    <property type="evidence" value="ECO:0007669"/>
    <property type="project" value="TreeGrafter"/>
</dbReference>
<feature type="domain" description="Nudix hydrolase" evidence="6">
    <location>
        <begin position="1"/>
        <end position="129"/>
    </location>
</feature>
<dbReference type="GO" id="GO:0008413">
    <property type="term" value="F:8-oxo-7,8-dihydroguanosine triphosphate pyrophosphatase activity"/>
    <property type="evidence" value="ECO:0007669"/>
    <property type="project" value="InterPro"/>
</dbReference>
<dbReference type="PANTHER" id="PTHR43758">
    <property type="entry name" value="7,8-DIHYDRO-8-OXOGUANINE TRIPHOSPHATASE"/>
    <property type="match status" value="1"/>
</dbReference>
<dbReference type="InterPro" id="IPR000086">
    <property type="entry name" value="NUDIX_hydrolase_dom"/>
</dbReference>
<dbReference type="PROSITE" id="PS51462">
    <property type="entry name" value="NUDIX"/>
    <property type="match status" value="2"/>
</dbReference>
<gene>
    <name evidence="7" type="ORF">DWV67_08735</name>
</gene>
<protein>
    <submittedName>
        <fullName evidence="7">NUDIX domain-containing protein</fullName>
    </submittedName>
</protein>
<evidence type="ECO:0000256" key="4">
    <source>
        <dbReference type="ARBA" id="ARBA00022801"/>
    </source>
</evidence>
<keyword evidence="3" id="KW-0479">Metal-binding</keyword>
<dbReference type="EMBL" id="QSAJ01000019">
    <property type="protein sequence ID" value="RGW52984.1"/>
    <property type="molecule type" value="Genomic_DNA"/>
</dbReference>
<dbReference type="Gene3D" id="3.90.79.10">
    <property type="entry name" value="Nucleoside Triphosphate Pyrophosphohydrolase"/>
    <property type="match status" value="2"/>
</dbReference>
<dbReference type="InterPro" id="IPR003562">
    <property type="entry name" value="Mutator_MutX_prot"/>
</dbReference>
<dbReference type="GO" id="GO:0046872">
    <property type="term" value="F:metal ion binding"/>
    <property type="evidence" value="ECO:0007669"/>
    <property type="project" value="UniProtKB-KW"/>
</dbReference>
<evidence type="ECO:0000256" key="2">
    <source>
        <dbReference type="ARBA" id="ARBA00005582"/>
    </source>
</evidence>
<dbReference type="PROSITE" id="PS00893">
    <property type="entry name" value="NUDIX_BOX"/>
    <property type="match status" value="1"/>
</dbReference>
<accession>A0A395XML8</accession>
<evidence type="ECO:0000256" key="1">
    <source>
        <dbReference type="ARBA" id="ARBA00001946"/>
    </source>
</evidence>
<dbReference type="AlphaFoldDB" id="A0A395XML8"/>
<evidence type="ECO:0000259" key="6">
    <source>
        <dbReference type="PROSITE" id="PS51462"/>
    </source>
</evidence>
<dbReference type="CDD" id="cd04692">
    <property type="entry name" value="NUDIX_Hydrolase"/>
    <property type="match status" value="1"/>
</dbReference>
<comment type="caution">
    <text evidence="7">The sequence shown here is derived from an EMBL/GenBank/DDBJ whole genome shotgun (WGS) entry which is preliminary data.</text>
</comment>
<keyword evidence="4" id="KW-0378">Hydrolase</keyword>
<dbReference type="Pfam" id="PF00293">
    <property type="entry name" value="NUDIX"/>
    <property type="match status" value="2"/>
</dbReference>
<dbReference type="PANTHER" id="PTHR43758:SF2">
    <property type="entry name" value="OXIDIZED PURINE NUCLEOSIDE TRIPHOSPHATE HYDROLASE"/>
    <property type="match status" value="1"/>
</dbReference>
<keyword evidence="5" id="KW-0460">Magnesium</keyword>
<comment type="similarity">
    <text evidence="2">Belongs to the Nudix hydrolase family.</text>
</comment>
<name>A0A395XML8_9FIRM</name>
<dbReference type="PRINTS" id="PR01402">
    <property type="entry name" value="MUTATORMUTX"/>
</dbReference>
<dbReference type="Proteomes" id="UP000266376">
    <property type="component" value="Unassembled WGS sequence"/>
</dbReference>
<dbReference type="InterPro" id="IPR020084">
    <property type="entry name" value="NUDIX_hydrolase_CS"/>
</dbReference>
<evidence type="ECO:0000313" key="7">
    <source>
        <dbReference type="EMBL" id="RGW52984.1"/>
    </source>
</evidence>
<comment type="cofactor">
    <cofactor evidence="1">
        <name>Mg(2+)</name>
        <dbReference type="ChEBI" id="CHEBI:18420"/>
    </cofactor>
</comment>
<dbReference type="GO" id="GO:0006281">
    <property type="term" value="P:DNA repair"/>
    <property type="evidence" value="ECO:0007669"/>
    <property type="project" value="InterPro"/>
</dbReference>
<dbReference type="SUPFAM" id="SSF55811">
    <property type="entry name" value="Nudix"/>
    <property type="match status" value="2"/>
</dbReference>
<dbReference type="GeneID" id="92863599"/>
<dbReference type="InterPro" id="IPR015797">
    <property type="entry name" value="NUDIX_hydrolase-like_dom_sf"/>
</dbReference>
<dbReference type="CDD" id="cd18886">
    <property type="entry name" value="NUDIX_MutT_Nudt1"/>
    <property type="match status" value="1"/>
</dbReference>
<feature type="domain" description="Nudix hydrolase" evidence="6">
    <location>
        <begin position="183"/>
        <end position="328"/>
    </location>
</feature>